<evidence type="ECO:0000313" key="2">
    <source>
        <dbReference type="EMBL" id="GIX64575.1"/>
    </source>
</evidence>
<keyword evidence="1" id="KW-0175">Coiled coil</keyword>
<dbReference type="Pfam" id="PF12785">
    <property type="entry name" value="VESA1_N"/>
    <property type="match status" value="1"/>
</dbReference>
<comment type="caution">
    <text evidence="2">The sequence shown here is derived from an EMBL/GenBank/DDBJ whole genome shotgun (WGS) entry which is preliminary data.</text>
</comment>
<evidence type="ECO:0000313" key="3">
    <source>
        <dbReference type="Proteomes" id="UP001497744"/>
    </source>
</evidence>
<sequence>MLPLTTPKWTTPRPVSTLAQTLVSLIRLIQVNLLTGVKDFGPWISQQEFDKLTQALNDSSNGLITKLAEGLQQFIGYNGSGTIKQDTNGIGLYNDPLERLKTGVLVFVYGMVQNLAKYVQGNQAQTAMKTLMDNRTNFSKAVKSELTLSPSSGSDFRNVLEKLKKVNEFNGKSDRLSQLAEAFKTYLGNVFEAVEEDINVTTAQMSTHNDVQKLVQELKDNFEKVVEQLSRQTATQPINFGQAVLKTHIDAIYENKNGTFKKLYDAVNHKTNYIKDAKAKALVNAVYVGASFSLSQLQGGYKSFYQGAEWNYSWNTGKSPEAVKCAKKFLACLPLIFNGLSYFYWKCSGKGGWNDMTLGSPEPKAFMGLTSIGANRVKSGRKGSDILSQAFKNFTEFSNAAKHPVTSYADFLKKFRGNCLTTWQGSSSATNSNFLSGLYLCSTSYFRHQHQKRDAQARPPSSIREILYFLAALQLSPQYDGLEKHIENLLSTELDVADSGTSGTGNKISADQIKEYLTASCAFSSSVLGLIQGPAASQKYFRALAV</sequence>
<dbReference type="InterPro" id="IPR024751">
    <property type="entry name" value="VESA1"/>
</dbReference>
<organism evidence="2 3">
    <name type="scientific">Babesia caballi</name>
    <dbReference type="NCBI Taxonomy" id="5871"/>
    <lineage>
        <taxon>Eukaryota</taxon>
        <taxon>Sar</taxon>
        <taxon>Alveolata</taxon>
        <taxon>Apicomplexa</taxon>
        <taxon>Aconoidasida</taxon>
        <taxon>Piroplasmida</taxon>
        <taxon>Babesiidae</taxon>
        <taxon>Babesia</taxon>
    </lineage>
</organism>
<dbReference type="AlphaFoldDB" id="A0AAV4LYA5"/>
<dbReference type="EMBL" id="BPLF01000003">
    <property type="protein sequence ID" value="GIX64575.1"/>
    <property type="molecule type" value="Genomic_DNA"/>
</dbReference>
<name>A0AAV4LYA5_BABCB</name>
<feature type="coiled-coil region" evidence="1">
    <location>
        <begin position="208"/>
        <end position="235"/>
    </location>
</feature>
<protein>
    <submittedName>
        <fullName evidence="2">Variant erythrocyte surface antigen-1 family protein</fullName>
    </submittedName>
</protein>
<reference evidence="2 3" key="1">
    <citation type="submission" date="2021-06" db="EMBL/GenBank/DDBJ databases">
        <title>Genome sequence of Babesia caballi.</title>
        <authorList>
            <person name="Yamagishi J."/>
            <person name="Kidaka T."/>
            <person name="Ochi A."/>
        </authorList>
    </citation>
    <scope>NUCLEOTIDE SEQUENCE [LARGE SCALE GENOMIC DNA]</scope>
    <source>
        <strain evidence="2">USDA-D6B2</strain>
    </source>
</reference>
<proteinExistence type="predicted"/>
<dbReference type="Proteomes" id="UP001497744">
    <property type="component" value="Unassembled WGS sequence"/>
</dbReference>
<dbReference type="GeneID" id="94196056"/>
<dbReference type="RefSeq" id="XP_067716644.1">
    <property type="nucleotide sequence ID" value="XM_067860543.1"/>
</dbReference>
<gene>
    <name evidence="2" type="ORF">BcabD6B2_40100</name>
</gene>
<keyword evidence="3" id="KW-1185">Reference proteome</keyword>
<accession>A0AAV4LYA5</accession>
<evidence type="ECO:0000256" key="1">
    <source>
        <dbReference type="SAM" id="Coils"/>
    </source>
</evidence>